<dbReference type="AlphaFoldDB" id="A0A096CYL0"/>
<proteinExistence type="predicted"/>
<dbReference type="RefSeq" id="WP_036882171.1">
    <property type="nucleotide sequence ID" value="NZ_JRNR01000004.1"/>
</dbReference>
<comment type="caution">
    <text evidence="1">The sequence shown here is derived from an EMBL/GenBank/DDBJ whole genome shotgun (WGS) entry which is preliminary data.</text>
</comment>
<evidence type="ECO:0000313" key="2">
    <source>
        <dbReference type="Proteomes" id="UP000029538"/>
    </source>
</evidence>
<dbReference type="Proteomes" id="UP000029538">
    <property type="component" value="Unassembled WGS sequence"/>
</dbReference>
<gene>
    <name evidence="1" type="ORF">HMPREF0654_01230</name>
</gene>
<protein>
    <submittedName>
        <fullName evidence="1">Uncharacterized protein</fullName>
    </submittedName>
</protein>
<dbReference type="EMBL" id="JRNR01000004">
    <property type="protein sequence ID" value="KGF50334.1"/>
    <property type="molecule type" value="Genomic_DNA"/>
</dbReference>
<reference evidence="1 2" key="1">
    <citation type="submission" date="2014-07" db="EMBL/GenBank/DDBJ databases">
        <authorList>
            <person name="McCorrison J."/>
            <person name="Sanka R."/>
            <person name="Torralba M."/>
            <person name="Gillis M."/>
            <person name="Haft D.H."/>
            <person name="Methe B."/>
            <person name="Sutton G."/>
            <person name="Nelson K.E."/>
        </authorList>
    </citation>
    <scope>NUCLEOTIDE SEQUENCE [LARGE SCALE GENOMIC DNA]</scope>
    <source>
        <strain evidence="1 2">DNF00882</strain>
    </source>
</reference>
<evidence type="ECO:0000313" key="1">
    <source>
        <dbReference type="EMBL" id="KGF50334.1"/>
    </source>
</evidence>
<sequence>MDKICMKCRFNKGRWCNRLVVSGGFGMNDRTADYFLKNNQCHYFEPLEKGEKLVFEEKGYLNFNNS</sequence>
<organism evidence="1 2">
    <name type="scientific">Prevotella disiens DNF00882</name>
    <dbReference type="NCBI Taxonomy" id="1401075"/>
    <lineage>
        <taxon>Bacteria</taxon>
        <taxon>Pseudomonadati</taxon>
        <taxon>Bacteroidota</taxon>
        <taxon>Bacteroidia</taxon>
        <taxon>Bacteroidales</taxon>
        <taxon>Prevotellaceae</taxon>
        <taxon>Prevotella</taxon>
    </lineage>
</organism>
<accession>A0A096CYL0</accession>
<name>A0A096CYL0_9BACT</name>